<protein>
    <submittedName>
        <fullName evidence="1">Putative rte ele1 orf1-h 1e-60-j 4</fullName>
    </submittedName>
</protein>
<proteinExistence type="evidence at transcript level"/>
<accession>A0A0K8RNR5</accession>
<sequence>TTQKSKAILFRSIHKPVLVKNEIKLGDSKIELVSQHKILGVVFSEYMMWDCHINYLIAKLSRVVGIIARCRNVLPISIKLRLYYALFESNLNYSHLVWATTTKTNLQNLLLLQKKVLRYIAGVPYTDHTEPLFSKYQMLPVERVYNYRLLCTLRFSSPTLIDFLYFISELEKRESNINTRRAGIWLLPRCRTNYNLQSLHYKVPYVLNKCLTNNINIHTIGKKDLRTYCFNYS</sequence>
<name>A0A0K8RNR5_IXORI</name>
<dbReference type="AlphaFoldDB" id="A0A0K8RNR5"/>
<evidence type="ECO:0000313" key="1">
    <source>
        <dbReference type="EMBL" id="JAA72691.1"/>
    </source>
</evidence>
<dbReference type="EMBL" id="GADI01001117">
    <property type="protein sequence ID" value="JAA72691.1"/>
    <property type="molecule type" value="mRNA"/>
</dbReference>
<organism evidence="1">
    <name type="scientific">Ixodes ricinus</name>
    <name type="common">Common tick</name>
    <name type="synonym">Acarus ricinus</name>
    <dbReference type="NCBI Taxonomy" id="34613"/>
    <lineage>
        <taxon>Eukaryota</taxon>
        <taxon>Metazoa</taxon>
        <taxon>Ecdysozoa</taxon>
        <taxon>Arthropoda</taxon>
        <taxon>Chelicerata</taxon>
        <taxon>Arachnida</taxon>
        <taxon>Acari</taxon>
        <taxon>Parasitiformes</taxon>
        <taxon>Ixodida</taxon>
        <taxon>Ixodoidea</taxon>
        <taxon>Ixodidae</taxon>
        <taxon>Ixodinae</taxon>
        <taxon>Ixodes</taxon>
    </lineage>
</organism>
<feature type="non-terminal residue" evidence="1">
    <location>
        <position position="1"/>
    </location>
</feature>
<reference evidence="1" key="1">
    <citation type="submission" date="2012-12" db="EMBL/GenBank/DDBJ databases">
        <title>Identification and characterization of a phenylalanine ammonia-lyase gene family in Isatis indigotica Fort.</title>
        <authorList>
            <person name="Liu Q."/>
            <person name="Chen J."/>
            <person name="Zhou X."/>
            <person name="Di P."/>
            <person name="Xiao Y."/>
            <person name="Xuan H."/>
            <person name="Zhang L."/>
            <person name="Chen W."/>
        </authorList>
    </citation>
    <scope>NUCLEOTIDE SEQUENCE</scope>
    <source>
        <tissue evidence="1">Salivary gland</tissue>
    </source>
</reference>